<evidence type="ECO:0000313" key="3">
    <source>
        <dbReference type="EMBL" id="CAB4196069.1"/>
    </source>
</evidence>
<reference evidence="3" key="1">
    <citation type="submission" date="2020-05" db="EMBL/GenBank/DDBJ databases">
        <authorList>
            <person name="Chiriac C."/>
            <person name="Salcher M."/>
            <person name="Ghai R."/>
            <person name="Kavagutti S V."/>
        </authorList>
    </citation>
    <scope>NUCLEOTIDE SEQUENCE</scope>
</reference>
<dbReference type="Pfam" id="PF19846">
    <property type="entry name" value="DUF6321"/>
    <property type="match status" value="1"/>
</dbReference>
<dbReference type="EMBL" id="LR797242">
    <property type="protein sequence ID" value="CAB4196069.1"/>
    <property type="molecule type" value="Genomic_DNA"/>
</dbReference>
<organism evidence="3">
    <name type="scientific">uncultured Caudovirales phage</name>
    <dbReference type="NCBI Taxonomy" id="2100421"/>
    <lineage>
        <taxon>Viruses</taxon>
        <taxon>Duplodnaviria</taxon>
        <taxon>Heunggongvirae</taxon>
        <taxon>Uroviricota</taxon>
        <taxon>Caudoviricetes</taxon>
        <taxon>Peduoviridae</taxon>
        <taxon>Maltschvirus</taxon>
        <taxon>Maltschvirus maltsch</taxon>
    </lineage>
</organism>
<evidence type="ECO:0000259" key="2">
    <source>
        <dbReference type="Pfam" id="PF19846"/>
    </source>
</evidence>
<protein>
    <recommendedName>
        <fullName evidence="2">DUF6321 domain-containing protein</fullName>
    </recommendedName>
</protein>
<feature type="region of interest" description="Disordered" evidence="1">
    <location>
        <begin position="1"/>
        <end position="84"/>
    </location>
</feature>
<accession>A0A6J5RGD5</accession>
<evidence type="ECO:0000256" key="1">
    <source>
        <dbReference type="SAM" id="MobiDB-lite"/>
    </source>
</evidence>
<name>A0A6J5RGD5_9CAUD</name>
<sequence length="84" mass="9116">MAKTPAWQRKEGKSAKGGLNAKGRASYNAANPGKPGLKRPQPEGGSRRDSFCARMTGLKKKLTSKKTASDPNSRINKSLRAWKC</sequence>
<proteinExistence type="predicted"/>
<dbReference type="InterPro" id="IPR046284">
    <property type="entry name" value="DUF6321"/>
</dbReference>
<feature type="domain" description="DUF6321" evidence="2">
    <location>
        <begin position="12"/>
        <end position="82"/>
    </location>
</feature>
<gene>
    <name evidence="3" type="ORF">UFOVP1295_54</name>
</gene>